<sequence>MTEHVRDVRVLSIPAEHPYTQAIRPPGVSYLPDPDIGGHWWPHPAFEASFWEARPRAWEADLVHIHFGFEHRSPTQIAELADAIDLPMVLTVHDIDNPHLSTAPEQAAHHERLRTLIGAADEVLTLTECAAERLRSDFGAADITVVPHPAITLNPAAARREPVAGVFLKSLRSNVVNEPAFYRAIAEAVALRVFIHRDADPRVVRSLAGELAGKAELIVHDPFDDAALHREVARLTACVLPYTRGTHSGWLEMCRDHGTTVAVPAIGCYAGQADAPGAVEAYAPGDGASAARAVRLLLERGPVAYAGSRAAQFEQVRDAHAQAYARACTKSRGGVRGR</sequence>
<accession>A0A2S0WFJ1</accession>
<evidence type="ECO:0000313" key="4">
    <source>
        <dbReference type="EMBL" id="AWB84538.1"/>
    </source>
</evidence>
<dbReference type="OrthoDB" id="3287135at2"/>
<dbReference type="InterPro" id="IPR028098">
    <property type="entry name" value="Glyco_trans_4-like_N"/>
</dbReference>
<proteinExistence type="predicted"/>
<evidence type="ECO:0000256" key="1">
    <source>
        <dbReference type="ARBA" id="ARBA00022676"/>
    </source>
</evidence>
<keyword evidence="1" id="KW-0328">Glycosyltransferase</keyword>
<dbReference type="Gene3D" id="3.40.50.2000">
    <property type="entry name" value="Glycogen Phosphorylase B"/>
    <property type="match status" value="1"/>
</dbReference>
<gene>
    <name evidence="4" type="ORF">C3E79_08615</name>
</gene>
<keyword evidence="2 4" id="KW-0808">Transferase</keyword>
<evidence type="ECO:0000256" key="2">
    <source>
        <dbReference type="ARBA" id="ARBA00022679"/>
    </source>
</evidence>
<dbReference type="RefSeq" id="WP_108404547.1">
    <property type="nucleotide sequence ID" value="NZ_CP026948.1"/>
</dbReference>
<reference evidence="5" key="1">
    <citation type="submission" date="2018-01" db="EMBL/GenBank/DDBJ databases">
        <authorList>
            <person name="Li J."/>
        </authorList>
    </citation>
    <scope>NUCLEOTIDE SEQUENCE [LARGE SCALE GENOMIC DNA]</scope>
    <source>
        <strain evidence="5">2184</strain>
    </source>
</reference>
<dbReference type="GO" id="GO:0016757">
    <property type="term" value="F:glycosyltransferase activity"/>
    <property type="evidence" value="ECO:0007669"/>
    <property type="project" value="UniProtKB-KW"/>
</dbReference>
<organism evidence="4 5">
    <name type="scientific">Corynebacterium liangguodongii</name>
    <dbReference type="NCBI Taxonomy" id="2079535"/>
    <lineage>
        <taxon>Bacteria</taxon>
        <taxon>Bacillati</taxon>
        <taxon>Actinomycetota</taxon>
        <taxon>Actinomycetes</taxon>
        <taxon>Mycobacteriales</taxon>
        <taxon>Corynebacteriaceae</taxon>
        <taxon>Corynebacterium</taxon>
    </lineage>
</organism>
<dbReference type="KEGG" id="clia:C3E79_08615"/>
<keyword evidence="5" id="KW-1185">Reference proteome</keyword>
<dbReference type="Proteomes" id="UP000244754">
    <property type="component" value="Chromosome"/>
</dbReference>
<protein>
    <submittedName>
        <fullName evidence="4">Glycosyl transferase family 2</fullName>
    </submittedName>
</protein>
<dbReference type="AlphaFoldDB" id="A0A2S0WFJ1"/>
<feature type="domain" description="Glycosyltransferase subfamily 4-like N-terminal" evidence="3">
    <location>
        <begin position="19"/>
        <end position="148"/>
    </location>
</feature>
<evidence type="ECO:0000313" key="5">
    <source>
        <dbReference type="Proteomes" id="UP000244754"/>
    </source>
</evidence>
<evidence type="ECO:0000259" key="3">
    <source>
        <dbReference type="Pfam" id="PF13439"/>
    </source>
</evidence>
<dbReference type="EMBL" id="CP026948">
    <property type="protein sequence ID" value="AWB84538.1"/>
    <property type="molecule type" value="Genomic_DNA"/>
</dbReference>
<dbReference type="Pfam" id="PF13439">
    <property type="entry name" value="Glyco_transf_4"/>
    <property type="match status" value="1"/>
</dbReference>
<dbReference type="SUPFAM" id="SSF53756">
    <property type="entry name" value="UDP-Glycosyltransferase/glycogen phosphorylase"/>
    <property type="match status" value="1"/>
</dbReference>
<name>A0A2S0WFJ1_9CORY</name>